<dbReference type="Proteomes" id="UP001217178">
    <property type="component" value="Unassembled WGS sequence"/>
</dbReference>
<name>A0ABT5LFT2_9GAMM</name>
<accession>A0ABT5LFT2</accession>
<gene>
    <name evidence="1" type="ORF">PSI23_08890</name>
</gene>
<keyword evidence="2" id="KW-1185">Reference proteome</keyword>
<sequence>MPEESACFLKIDEPATIASGWLPNSRSLKGSALMRYICTPLEADIVGSTAIKVFLFFIRTSATSMSDTRRENSSRQG</sequence>
<dbReference type="EMBL" id="JAQRFI010000016">
    <property type="protein sequence ID" value="MDC9589428.1"/>
    <property type="molecule type" value="Genomic_DNA"/>
</dbReference>
<dbReference type="RefSeq" id="WP_273554758.1">
    <property type="nucleotide sequence ID" value="NZ_JAQRFI010000016.1"/>
</dbReference>
<proteinExistence type="predicted"/>
<reference evidence="1 2" key="1">
    <citation type="submission" date="2023-02" db="EMBL/GenBank/DDBJ databases">
        <title>Entomopathogenic bacteria.</title>
        <authorList>
            <person name="Machado R.A."/>
        </authorList>
    </citation>
    <scope>NUCLEOTIDE SEQUENCE [LARGE SCALE GENOMIC DNA]</scope>
    <source>
        <strain evidence="1 2">XENO-10</strain>
    </source>
</reference>
<comment type="caution">
    <text evidence="1">The sequence shown here is derived from an EMBL/GenBank/DDBJ whole genome shotgun (WGS) entry which is preliminary data.</text>
</comment>
<protein>
    <submittedName>
        <fullName evidence="1">Uncharacterized protein</fullName>
    </submittedName>
</protein>
<evidence type="ECO:0000313" key="2">
    <source>
        <dbReference type="Proteomes" id="UP001217178"/>
    </source>
</evidence>
<organism evidence="1 2">
    <name type="scientific">Xenorhabdus yunnanensis</name>
    <dbReference type="NCBI Taxonomy" id="3025878"/>
    <lineage>
        <taxon>Bacteria</taxon>
        <taxon>Pseudomonadati</taxon>
        <taxon>Pseudomonadota</taxon>
        <taxon>Gammaproteobacteria</taxon>
        <taxon>Enterobacterales</taxon>
        <taxon>Morganellaceae</taxon>
        <taxon>Xenorhabdus</taxon>
    </lineage>
</organism>
<evidence type="ECO:0000313" key="1">
    <source>
        <dbReference type="EMBL" id="MDC9589428.1"/>
    </source>
</evidence>